<accession>I2PZ43</accession>
<evidence type="ECO:0008006" key="2">
    <source>
        <dbReference type="Google" id="ProtNLM"/>
    </source>
</evidence>
<proteinExistence type="predicted"/>
<sequence>MLIRYAPGRTGPGQRLRRAVRAVLSLPTALRMALDPCYPWINAGAVRWLRAHLSPGMVGFEWGSGRSTAFAARQVARLVTVEHKEKWRRRVRQLLARQGVTNVACRFVPPGSGPGRPEARPDIWRQTGYVLEKPEFAAYADAILDFPPDSLDFALIDGRARVACAYNAFCRIKPGGFLVLDNSEWEKYAPVFAAVPGWERLDFENGVWRTSILRRPGGPDGRNG</sequence>
<name>I2PZ43_9BACT</name>
<dbReference type="AlphaFoldDB" id="I2PZ43"/>
<protein>
    <recommendedName>
        <fullName evidence="2">Class I SAM-dependent methyltransferase</fullName>
    </recommendedName>
</protein>
<dbReference type="OrthoDB" id="5430802at2"/>
<organism evidence="1">
    <name type="scientific">Desulfovibrio sp. U5L</name>
    <dbReference type="NCBI Taxonomy" id="596152"/>
    <lineage>
        <taxon>Bacteria</taxon>
        <taxon>Pseudomonadati</taxon>
        <taxon>Thermodesulfobacteriota</taxon>
        <taxon>Desulfovibrionia</taxon>
        <taxon>Desulfovibrionales</taxon>
        <taxon>Desulfovibrionaceae</taxon>
        <taxon>Desulfovibrio</taxon>
    </lineage>
</organism>
<reference evidence="1" key="1">
    <citation type="submission" date="2011-11" db="EMBL/GenBank/DDBJ databases">
        <title>Improved High-Quality Draft sequence of Desulfovibrio sp. U5L.</title>
        <authorList>
            <consortium name="US DOE Joint Genome Institute"/>
            <person name="Lucas S."/>
            <person name="Han J."/>
            <person name="Lapidus A."/>
            <person name="Cheng J.-F."/>
            <person name="Goodwin L."/>
            <person name="Pitluck S."/>
            <person name="Peters L."/>
            <person name="Ovchinnikova G."/>
            <person name="Held B."/>
            <person name="Detter J.C."/>
            <person name="Han C."/>
            <person name="Tapia R."/>
            <person name="Land M."/>
            <person name="Hauser L."/>
            <person name="Kyrpides N."/>
            <person name="Ivanova N."/>
            <person name="Pagani I."/>
            <person name="Gabster J."/>
            <person name="Walker C."/>
            <person name="Stolyar S."/>
            <person name="Stahl D."/>
            <person name="Arkin A."/>
            <person name="Dehal P."/>
            <person name="Hazen T."/>
            <person name="Woyke T."/>
        </authorList>
    </citation>
    <scope>NUCLEOTIDE SEQUENCE [LARGE SCALE GENOMIC DNA]</scope>
    <source>
        <strain evidence="1">U5L</strain>
    </source>
</reference>
<dbReference type="eggNOG" id="COG4122">
    <property type="taxonomic scope" value="Bacteria"/>
</dbReference>
<dbReference type="EMBL" id="JH600068">
    <property type="protein sequence ID" value="EIG52799.1"/>
    <property type="molecule type" value="Genomic_DNA"/>
</dbReference>
<gene>
    <name evidence="1" type="ORF">DesU5LDRAFT_1099</name>
</gene>
<dbReference type="Gene3D" id="3.40.50.150">
    <property type="entry name" value="Vaccinia Virus protein VP39"/>
    <property type="match status" value="1"/>
</dbReference>
<dbReference type="SUPFAM" id="SSF53335">
    <property type="entry name" value="S-adenosyl-L-methionine-dependent methyltransferases"/>
    <property type="match status" value="1"/>
</dbReference>
<dbReference type="HOGENOM" id="CLU_095324_0_0_7"/>
<evidence type="ECO:0000313" key="1">
    <source>
        <dbReference type="EMBL" id="EIG52799.1"/>
    </source>
</evidence>
<dbReference type="InterPro" id="IPR029063">
    <property type="entry name" value="SAM-dependent_MTases_sf"/>
</dbReference>
<dbReference type="STRING" id="596152.DesU5LDRAFT_1099"/>